<evidence type="ECO:0000256" key="8">
    <source>
        <dbReference type="ARBA" id="ARBA00023242"/>
    </source>
</evidence>
<name>A0A1Y2BZT8_9FUNG</name>
<dbReference type="Pfam" id="PF10483">
    <property type="entry name" value="Elong_Iki1"/>
    <property type="match status" value="1"/>
</dbReference>
<dbReference type="STRING" id="329046.A0A1Y2BZT8"/>
<dbReference type="AlphaFoldDB" id="A0A1Y2BZT8"/>
<dbReference type="PANTHER" id="PTHR15641:SF1">
    <property type="entry name" value="ELONGATOR COMPLEX PROTEIN 5"/>
    <property type="match status" value="1"/>
</dbReference>
<dbReference type="UniPathway" id="UPA00988"/>
<comment type="similarity">
    <text evidence="4">Belongs to the ELP5 family.</text>
</comment>
<dbReference type="OrthoDB" id="166907at2759"/>
<accession>A0A1Y2BZT8</accession>
<keyword evidence="8" id="KW-0539">Nucleus</keyword>
<comment type="subcellular location">
    <subcellularLocation>
        <location evidence="2">Cytoplasm</location>
    </subcellularLocation>
    <subcellularLocation>
        <location evidence="1">Nucleus</location>
    </subcellularLocation>
</comment>
<evidence type="ECO:0000313" key="9">
    <source>
        <dbReference type="EMBL" id="ORY40184.1"/>
    </source>
</evidence>
<dbReference type="GO" id="GO:0033588">
    <property type="term" value="C:elongator holoenzyme complex"/>
    <property type="evidence" value="ECO:0007669"/>
    <property type="project" value="InterPro"/>
</dbReference>
<reference evidence="9 10" key="1">
    <citation type="submission" date="2016-07" db="EMBL/GenBank/DDBJ databases">
        <title>Pervasive Adenine N6-methylation of Active Genes in Fungi.</title>
        <authorList>
            <consortium name="DOE Joint Genome Institute"/>
            <person name="Mondo S.J."/>
            <person name="Dannebaum R.O."/>
            <person name="Kuo R.C."/>
            <person name="Labutti K."/>
            <person name="Haridas S."/>
            <person name="Kuo A."/>
            <person name="Salamov A."/>
            <person name="Ahrendt S.R."/>
            <person name="Lipzen A."/>
            <person name="Sullivan W."/>
            <person name="Andreopoulos W.B."/>
            <person name="Clum A."/>
            <person name="Lindquist E."/>
            <person name="Daum C."/>
            <person name="Ramamoorthy G.K."/>
            <person name="Gryganskyi A."/>
            <person name="Culley D."/>
            <person name="Magnuson J.K."/>
            <person name="James T.Y."/>
            <person name="O'Malley M.A."/>
            <person name="Stajich J.E."/>
            <person name="Spatafora J.W."/>
            <person name="Visel A."/>
            <person name="Grigoriev I.V."/>
        </authorList>
    </citation>
    <scope>NUCLEOTIDE SEQUENCE [LARGE SCALE GENOMIC DNA]</scope>
    <source>
        <strain evidence="9 10">JEL800</strain>
    </source>
</reference>
<dbReference type="GO" id="GO:0000049">
    <property type="term" value="F:tRNA binding"/>
    <property type="evidence" value="ECO:0007669"/>
    <property type="project" value="TreeGrafter"/>
</dbReference>
<proteinExistence type="inferred from homology"/>
<keyword evidence="10" id="KW-1185">Reference proteome</keyword>
<dbReference type="InterPro" id="IPR019519">
    <property type="entry name" value="Elp5"/>
</dbReference>
<keyword evidence="7" id="KW-0819">tRNA processing</keyword>
<evidence type="ECO:0000256" key="2">
    <source>
        <dbReference type="ARBA" id="ARBA00004496"/>
    </source>
</evidence>
<evidence type="ECO:0000256" key="7">
    <source>
        <dbReference type="ARBA" id="ARBA00022694"/>
    </source>
</evidence>
<sequence length="312" mass="33267">MIVVTLHRPANSSDTHTSTLLTHLSINSNNSTLVHCITDLLIPSRAKTFNEAVTGALPSFLGQQPATATSLVVDGIASVLGLPGESVGTVLKGLQSLLDLCGEKYTSIVLVNHLALSSHSGSVFSFPDVLDTLAQQVYRIEEVKEEERRIWNEGWVVVDAFVLKSSGVGVYGRIRKGSVKERIALRTSPANPNKVESRLVADLLSEIQPLNYEKEGISTAAAVPVSSTAATPQANVPDVSNRNDPTHNLSFNLKLTEEQRQMKDNTVLPYMHTGEGVGGTVGVAGGAAGGIIHYEADAYDDDEGDPDDDLAL</sequence>
<dbReference type="GO" id="GO:0002098">
    <property type="term" value="P:tRNA wobble uridine modification"/>
    <property type="evidence" value="ECO:0007669"/>
    <property type="project" value="InterPro"/>
</dbReference>
<comment type="pathway">
    <text evidence="3">tRNA modification; 5-methoxycarbonylmethyl-2-thiouridine-tRNA biosynthesis.</text>
</comment>
<evidence type="ECO:0000256" key="4">
    <source>
        <dbReference type="ARBA" id="ARBA00009567"/>
    </source>
</evidence>
<comment type="caution">
    <text evidence="9">The sequence shown here is derived from an EMBL/GenBank/DDBJ whole genome shotgun (WGS) entry which is preliminary data.</text>
</comment>
<evidence type="ECO:0000313" key="10">
    <source>
        <dbReference type="Proteomes" id="UP000193642"/>
    </source>
</evidence>
<gene>
    <name evidence="9" type="ORF">BCR33DRAFT_768178</name>
</gene>
<evidence type="ECO:0000256" key="3">
    <source>
        <dbReference type="ARBA" id="ARBA00005043"/>
    </source>
</evidence>
<evidence type="ECO:0000256" key="6">
    <source>
        <dbReference type="ARBA" id="ARBA00022490"/>
    </source>
</evidence>
<evidence type="ECO:0000256" key="1">
    <source>
        <dbReference type="ARBA" id="ARBA00004123"/>
    </source>
</evidence>
<dbReference type="GO" id="GO:0005829">
    <property type="term" value="C:cytosol"/>
    <property type="evidence" value="ECO:0007669"/>
    <property type="project" value="TreeGrafter"/>
</dbReference>
<dbReference type="Proteomes" id="UP000193642">
    <property type="component" value="Unassembled WGS sequence"/>
</dbReference>
<keyword evidence="6" id="KW-0963">Cytoplasm</keyword>
<dbReference type="EMBL" id="MCGO01000036">
    <property type="protein sequence ID" value="ORY40184.1"/>
    <property type="molecule type" value="Genomic_DNA"/>
</dbReference>
<dbReference type="PANTHER" id="PTHR15641">
    <property type="entry name" value="ELONGATOR COMPLEX PROTEIN 5"/>
    <property type="match status" value="1"/>
</dbReference>
<protein>
    <recommendedName>
        <fullName evidence="5">Elongator complex protein 5</fullName>
    </recommendedName>
</protein>
<organism evidence="9 10">
    <name type="scientific">Rhizoclosmatium globosum</name>
    <dbReference type="NCBI Taxonomy" id="329046"/>
    <lineage>
        <taxon>Eukaryota</taxon>
        <taxon>Fungi</taxon>
        <taxon>Fungi incertae sedis</taxon>
        <taxon>Chytridiomycota</taxon>
        <taxon>Chytridiomycota incertae sedis</taxon>
        <taxon>Chytridiomycetes</taxon>
        <taxon>Chytridiales</taxon>
        <taxon>Chytriomycetaceae</taxon>
        <taxon>Rhizoclosmatium</taxon>
    </lineage>
</organism>
<evidence type="ECO:0000256" key="5">
    <source>
        <dbReference type="ARBA" id="ARBA00020264"/>
    </source>
</evidence>
<dbReference type="GO" id="GO:0005634">
    <property type="term" value="C:nucleus"/>
    <property type="evidence" value="ECO:0007669"/>
    <property type="project" value="UniProtKB-SubCell"/>
</dbReference>